<keyword evidence="1" id="KW-0812">Transmembrane</keyword>
<keyword evidence="1" id="KW-1133">Transmembrane helix</keyword>
<comment type="caution">
    <text evidence="2">The sequence shown here is derived from an EMBL/GenBank/DDBJ whole genome shotgun (WGS) entry which is preliminary data.</text>
</comment>
<name>A0AAJ0ELS0_9PEZI</name>
<dbReference type="Proteomes" id="UP001224890">
    <property type="component" value="Unassembled WGS sequence"/>
</dbReference>
<dbReference type="GeneID" id="85455249"/>
<sequence length="77" mass="9179">MKDGDYFPAKHDNNEQFKNYAVSRYDQMVLENDKEIDWWWSLLAKIFSWLLLAGYIVFSSTFASHWPPLAGFCQFLH</sequence>
<gene>
    <name evidence="2" type="ORF">BDP55DRAFT_568930</name>
</gene>
<feature type="transmembrane region" description="Helical" evidence="1">
    <location>
        <begin position="38"/>
        <end position="58"/>
    </location>
</feature>
<dbReference type="AlphaFoldDB" id="A0AAJ0ELS0"/>
<keyword evidence="1" id="KW-0472">Membrane</keyword>
<evidence type="ECO:0000256" key="1">
    <source>
        <dbReference type="SAM" id="Phobius"/>
    </source>
</evidence>
<dbReference type="RefSeq" id="XP_060421405.1">
    <property type="nucleotide sequence ID" value="XM_060570723.1"/>
</dbReference>
<organism evidence="2 3">
    <name type="scientific">Colletotrichum godetiae</name>
    <dbReference type="NCBI Taxonomy" id="1209918"/>
    <lineage>
        <taxon>Eukaryota</taxon>
        <taxon>Fungi</taxon>
        <taxon>Dikarya</taxon>
        <taxon>Ascomycota</taxon>
        <taxon>Pezizomycotina</taxon>
        <taxon>Sordariomycetes</taxon>
        <taxon>Hypocreomycetidae</taxon>
        <taxon>Glomerellales</taxon>
        <taxon>Glomerellaceae</taxon>
        <taxon>Colletotrichum</taxon>
        <taxon>Colletotrichum acutatum species complex</taxon>
    </lineage>
</organism>
<keyword evidence="3" id="KW-1185">Reference proteome</keyword>
<protein>
    <submittedName>
        <fullName evidence="2">Uncharacterized protein</fullName>
    </submittedName>
</protein>
<evidence type="ECO:0000313" key="2">
    <source>
        <dbReference type="EMBL" id="KAK1656641.1"/>
    </source>
</evidence>
<accession>A0AAJ0ELS0</accession>
<reference evidence="2" key="1">
    <citation type="submission" date="2021-06" db="EMBL/GenBank/DDBJ databases">
        <title>Comparative genomics, transcriptomics and evolutionary studies reveal genomic signatures of adaptation to plant cell wall in hemibiotrophic fungi.</title>
        <authorList>
            <consortium name="DOE Joint Genome Institute"/>
            <person name="Baroncelli R."/>
            <person name="Diaz J.F."/>
            <person name="Benocci T."/>
            <person name="Peng M."/>
            <person name="Battaglia E."/>
            <person name="Haridas S."/>
            <person name="Andreopoulos W."/>
            <person name="Labutti K."/>
            <person name="Pangilinan J."/>
            <person name="Floch G.L."/>
            <person name="Makela M.R."/>
            <person name="Henrissat B."/>
            <person name="Grigoriev I.V."/>
            <person name="Crouch J.A."/>
            <person name="De Vries R.P."/>
            <person name="Sukno S.A."/>
            <person name="Thon M.R."/>
        </authorList>
    </citation>
    <scope>NUCLEOTIDE SEQUENCE</scope>
    <source>
        <strain evidence="2">CBS 193.32</strain>
    </source>
</reference>
<evidence type="ECO:0000313" key="3">
    <source>
        <dbReference type="Proteomes" id="UP001224890"/>
    </source>
</evidence>
<dbReference type="EMBL" id="JAHMHR010000136">
    <property type="protein sequence ID" value="KAK1656641.1"/>
    <property type="molecule type" value="Genomic_DNA"/>
</dbReference>
<proteinExistence type="predicted"/>